<dbReference type="RefSeq" id="WP_272162995.1">
    <property type="nucleotide sequence ID" value="NZ_CP116507.1"/>
</dbReference>
<dbReference type="Proteomes" id="UP001179600">
    <property type="component" value="Chromosome"/>
</dbReference>
<evidence type="ECO:0000313" key="2">
    <source>
        <dbReference type="Proteomes" id="UP001179600"/>
    </source>
</evidence>
<accession>A0AAF0BGY6</accession>
<dbReference type="AlphaFoldDB" id="A0AAF0BGY6"/>
<sequence length="128" mass="15340">MKICFAELSGIKKMSDFNLTNEMSGFYNQKEFDRILFASNKSKDSIKNILMNNDFLTKEIGQVRMRHLKNNSYFILSAEHMKHENQKEINKLYKEINDVEKVNKILDSYYDDRSKKLKYTFIYWNVVS</sequence>
<protein>
    <submittedName>
        <fullName evidence="1">Uncharacterized protein</fullName>
    </submittedName>
</protein>
<proteinExistence type="predicted"/>
<name>A0AAF0BGY6_9ENTE</name>
<reference evidence="1" key="1">
    <citation type="submission" date="2023-01" db="EMBL/GenBank/DDBJ databases">
        <title>Oxazolidinone resistance genes in florfenicol resistant enterococci from beef cattle and veal calves at slaughter.</title>
        <authorList>
            <person name="Biggel M."/>
        </authorList>
    </citation>
    <scope>NUCLEOTIDE SEQUENCE</scope>
    <source>
        <strain evidence="1">K204-1</strain>
    </source>
</reference>
<evidence type="ECO:0000313" key="1">
    <source>
        <dbReference type="EMBL" id="WCG21845.1"/>
    </source>
</evidence>
<gene>
    <name evidence="1" type="ORF">PML95_05395</name>
</gene>
<organism evidence="1 2">
    <name type="scientific">Vagococcus lutrae</name>
    <dbReference type="NCBI Taxonomy" id="81947"/>
    <lineage>
        <taxon>Bacteria</taxon>
        <taxon>Bacillati</taxon>
        <taxon>Bacillota</taxon>
        <taxon>Bacilli</taxon>
        <taxon>Lactobacillales</taxon>
        <taxon>Enterococcaceae</taxon>
        <taxon>Vagococcus</taxon>
    </lineage>
</organism>
<dbReference type="EMBL" id="CP116507">
    <property type="protein sequence ID" value="WCG21845.1"/>
    <property type="molecule type" value="Genomic_DNA"/>
</dbReference>